<dbReference type="EMBL" id="BPLR01013375">
    <property type="protein sequence ID" value="GIY60764.1"/>
    <property type="molecule type" value="Genomic_DNA"/>
</dbReference>
<organism evidence="1 2">
    <name type="scientific">Caerostris extrusa</name>
    <name type="common">Bark spider</name>
    <name type="synonym">Caerostris bankana</name>
    <dbReference type="NCBI Taxonomy" id="172846"/>
    <lineage>
        <taxon>Eukaryota</taxon>
        <taxon>Metazoa</taxon>
        <taxon>Ecdysozoa</taxon>
        <taxon>Arthropoda</taxon>
        <taxon>Chelicerata</taxon>
        <taxon>Arachnida</taxon>
        <taxon>Araneae</taxon>
        <taxon>Araneomorphae</taxon>
        <taxon>Entelegynae</taxon>
        <taxon>Araneoidea</taxon>
        <taxon>Araneidae</taxon>
        <taxon>Caerostris</taxon>
    </lineage>
</organism>
<gene>
    <name evidence="1" type="ORF">CEXT_718591</name>
</gene>
<accession>A0AAV4UST2</accession>
<protein>
    <submittedName>
        <fullName evidence="1">Uncharacterized protein</fullName>
    </submittedName>
</protein>
<evidence type="ECO:0000313" key="2">
    <source>
        <dbReference type="Proteomes" id="UP001054945"/>
    </source>
</evidence>
<name>A0AAV4UST2_CAEEX</name>
<dbReference type="AlphaFoldDB" id="A0AAV4UST2"/>
<comment type="caution">
    <text evidence="1">The sequence shown here is derived from an EMBL/GenBank/DDBJ whole genome shotgun (WGS) entry which is preliminary data.</text>
</comment>
<evidence type="ECO:0000313" key="1">
    <source>
        <dbReference type="EMBL" id="GIY60764.1"/>
    </source>
</evidence>
<keyword evidence="2" id="KW-1185">Reference proteome</keyword>
<dbReference type="Proteomes" id="UP001054945">
    <property type="component" value="Unassembled WGS sequence"/>
</dbReference>
<reference evidence="1 2" key="1">
    <citation type="submission" date="2021-06" db="EMBL/GenBank/DDBJ databases">
        <title>Caerostris extrusa draft genome.</title>
        <authorList>
            <person name="Kono N."/>
            <person name="Arakawa K."/>
        </authorList>
    </citation>
    <scope>NUCLEOTIDE SEQUENCE [LARGE SCALE GENOMIC DNA]</scope>
</reference>
<proteinExistence type="predicted"/>
<sequence length="74" mass="8506">MGIRRCLMQQKINGTTLSPSKSFAGEGRVLRRDGIERFASFRLPGTRKAQVMRLDDNCDFKLWISRFGVRCRIG</sequence>